<gene>
    <name evidence="2" type="ORF">DDW44_30620</name>
</gene>
<feature type="region of interest" description="Disordered" evidence="1">
    <location>
        <begin position="271"/>
        <end position="302"/>
    </location>
</feature>
<dbReference type="Proteomes" id="UP000244900">
    <property type="component" value="Chromosome"/>
</dbReference>
<feature type="compositionally biased region" description="Basic and acidic residues" evidence="1">
    <location>
        <begin position="175"/>
        <end position="185"/>
    </location>
</feature>
<dbReference type="KEGG" id="stir:DDW44_30620"/>
<proteinExistence type="predicted"/>
<protein>
    <recommendedName>
        <fullName evidence="4">Helix-turn-helix domain-containing protein</fullName>
    </recommendedName>
</protein>
<feature type="compositionally biased region" description="Low complexity" evidence="1">
    <location>
        <begin position="159"/>
        <end position="174"/>
    </location>
</feature>
<reference evidence="2 3" key="1">
    <citation type="submission" date="2018-05" db="EMBL/GenBank/DDBJ databases">
        <title>Complete genome sequence of sponge-derived Streptomyces sp. HNM0039.</title>
        <authorList>
            <person name="Huang X."/>
            <person name="Zhou S."/>
        </authorList>
    </citation>
    <scope>NUCLEOTIDE SEQUENCE [LARGE SCALE GENOMIC DNA]</scope>
    <source>
        <strain evidence="2 3">HNM0039</strain>
    </source>
</reference>
<dbReference type="AlphaFoldDB" id="A0A2S1T1Y0"/>
<sequence>MTAHDPADLEEQVEATLGRKAPYSRIPDWVTLHPDVEPQAIALYCVLAAHVNISRSDSLVWPTRLAMAEMLGYTRPQSVDKYIKQLEAIGAIDTEDFSRPNGAKGKRYTVHETPPDDFDGVHTLSAWYKRRREGLAAAGPAPKPGRPRKKTPAKADQVAEAPKPAAKKAAAPKPAAKEKTPEELALDEQARNGADRWWEQAGELVTKKKMGPLMGTPKQKSGYYLNVRTRIREALAAGYDSRVIWQALHDIGEWSPAKRELDRALRRLSGVRPSRANSHGRAPIFTNDQWQQNQPEQDATPAVPAAPDLAVFGVQSDGV</sequence>
<evidence type="ECO:0000313" key="3">
    <source>
        <dbReference type="Proteomes" id="UP000244900"/>
    </source>
</evidence>
<organism evidence="2 3">
    <name type="scientific">Streptomyces tirandamycinicus</name>
    <dbReference type="NCBI Taxonomy" id="2174846"/>
    <lineage>
        <taxon>Bacteria</taxon>
        <taxon>Bacillati</taxon>
        <taxon>Actinomycetota</taxon>
        <taxon>Actinomycetes</taxon>
        <taxon>Kitasatosporales</taxon>
        <taxon>Streptomycetaceae</taxon>
        <taxon>Streptomyces</taxon>
    </lineage>
</organism>
<evidence type="ECO:0000256" key="1">
    <source>
        <dbReference type="SAM" id="MobiDB-lite"/>
    </source>
</evidence>
<dbReference type="OrthoDB" id="3349669at2"/>
<evidence type="ECO:0008006" key="4">
    <source>
        <dbReference type="Google" id="ProtNLM"/>
    </source>
</evidence>
<feature type="region of interest" description="Disordered" evidence="1">
    <location>
        <begin position="95"/>
        <end position="117"/>
    </location>
</feature>
<accession>A0A2S1T1Y0</accession>
<feature type="compositionally biased region" description="Polar residues" evidence="1">
    <location>
        <begin position="286"/>
        <end position="297"/>
    </location>
</feature>
<dbReference type="EMBL" id="CP029188">
    <property type="protein sequence ID" value="AWI32672.1"/>
    <property type="molecule type" value="Genomic_DNA"/>
</dbReference>
<name>A0A2S1T1Y0_9ACTN</name>
<feature type="region of interest" description="Disordered" evidence="1">
    <location>
        <begin position="136"/>
        <end position="185"/>
    </location>
</feature>
<dbReference type="RefSeq" id="WP_108908540.1">
    <property type="nucleotide sequence ID" value="NZ_CP029188.1"/>
</dbReference>
<evidence type="ECO:0000313" key="2">
    <source>
        <dbReference type="EMBL" id="AWI32672.1"/>
    </source>
</evidence>
<keyword evidence="3" id="KW-1185">Reference proteome</keyword>